<dbReference type="Proteomes" id="UP000035681">
    <property type="component" value="Unplaced"/>
</dbReference>
<evidence type="ECO:0000313" key="2">
    <source>
        <dbReference type="Proteomes" id="UP000035681"/>
    </source>
</evidence>
<keyword evidence="2" id="KW-1185">Reference proteome</keyword>
<dbReference type="AlphaFoldDB" id="A0A0K0DUN3"/>
<keyword evidence="1" id="KW-0175">Coiled coil</keyword>
<evidence type="ECO:0000256" key="1">
    <source>
        <dbReference type="SAM" id="Coils"/>
    </source>
</evidence>
<proteinExistence type="predicted"/>
<sequence>MEDNTLSKSNLSSYSTCASLLHENLEDFLSAANRKVLELKKENEALQNKVRLLKSSKTKCGKCSESYSTFSHLFQPDHVKIKQQLNVIELKFPNTEAVINYIKVSPSLQINNIDKFHDKNSAKDF</sequence>
<evidence type="ECO:0000313" key="3">
    <source>
        <dbReference type="WBParaSite" id="SSTP_0000094700.1"/>
    </source>
</evidence>
<accession>A0A0K0DUN3</accession>
<name>A0A0K0DUN3_STRER</name>
<dbReference type="WBParaSite" id="TCONS_00005875.p1">
    <property type="protein sequence ID" value="TCONS_00005875.p1"/>
    <property type="gene ID" value="XLOC_004092"/>
</dbReference>
<evidence type="ECO:0000313" key="4">
    <source>
        <dbReference type="WBParaSite" id="TCONS_00005875.p1"/>
    </source>
</evidence>
<dbReference type="WBParaSite" id="SSTP_0000094700.1">
    <property type="protein sequence ID" value="SSTP_0000094700.1"/>
    <property type="gene ID" value="SSTP_0000094700"/>
</dbReference>
<reference evidence="3" key="1">
    <citation type="submission" date="2015-08" db="UniProtKB">
        <authorList>
            <consortium name="WormBaseParasite"/>
        </authorList>
    </citation>
    <scope>IDENTIFICATION</scope>
</reference>
<organism evidence="3">
    <name type="scientific">Strongyloides stercoralis</name>
    <name type="common">Threadworm</name>
    <dbReference type="NCBI Taxonomy" id="6248"/>
    <lineage>
        <taxon>Eukaryota</taxon>
        <taxon>Metazoa</taxon>
        <taxon>Ecdysozoa</taxon>
        <taxon>Nematoda</taxon>
        <taxon>Chromadorea</taxon>
        <taxon>Rhabditida</taxon>
        <taxon>Tylenchina</taxon>
        <taxon>Panagrolaimomorpha</taxon>
        <taxon>Strongyloidoidea</taxon>
        <taxon>Strongyloididae</taxon>
        <taxon>Strongyloides</taxon>
    </lineage>
</organism>
<feature type="coiled-coil region" evidence="1">
    <location>
        <begin position="22"/>
        <end position="56"/>
    </location>
</feature>
<protein>
    <submittedName>
        <fullName evidence="3 4">Uncharacterized protein</fullName>
    </submittedName>
</protein>